<evidence type="ECO:0000256" key="7">
    <source>
        <dbReference type="ARBA" id="ARBA00023136"/>
    </source>
</evidence>
<dbReference type="GO" id="GO:0006814">
    <property type="term" value="P:sodium ion transport"/>
    <property type="evidence" value="ECO:0007669"/>
    <property type="project" value="InterPro"/>
</dbReference>
<feature type="transmembrane region" description="Helical" evidence="8">
    <location>
        <begin position="289"/>
        <end position="307"/>
    </location>
</feature>
<dbReference type="Proteomes" id="UP000198393">
    <property type="component" value="Unassembled WGS sequence"/>
</dbReference>
<dbReference type="GO" id="GO:0008643">
    <property type="term" value="P:carbohydrate transport"/>
    <property type="evidence" value="ECO:0007669"/>
    <property type="project" value="InterPro"/>
</dbReference>
<comment type="subcellular location">
    <subcellularLocation>
        <location evidence="1">Cell membrane</location>
        <topology evidence="1">Multi-pass membrane protein</topology>
    </subcellularLocation>
</comment>
<keyword evidence="7 8" id="KW-0472">Membrane</keyword>
<keyword evidence="5 8" id="KW-0812">Transmembrane</keyword>
<dbReference type="PANTHER" id="PTHR11328">
    <property type="entry name" value="MAJOR FACILITATOR SUPERFAMILY DOMAIN-CONTAINING PROTEIN"/>
    <property type="match status" value="1"/>
</dbReference>
<dbReference type="Pfam" id="PF13347">
    <property type="entry name" value="MFS_2"/>
    <property type="match status" value="1"/>
</dbReference>
<dbReference type="GO" id="GO:0015293">
    <property type="term" value="F:symporter activity"/>
    <property type="evidence" value="ECO:0007669"/>
    <property type="project" value="InterPro"/>
</dbReference>
<dbReference type="InterPro" id="IPR039672">
    <property type="entry name" value="MFS_2"/>
</dbReference>
<feature type="transmembrane region" description="Helical" evidence="8">
    <location>
        <begin position="83"/>
        <end position="101"/>
    </location>
</feature>
<evidence type="ECO:0000256" key="2">
    <source>
        <dbReference type="ARBA" id="ARBA00009617"/>
    </source>
</evidence>
<dbReference type="EMBL" id="FZPD01000006">
    <property type="protein sequence ID" value="SNT34644.1"/>
    <property type="molecule type" value="Genomic_DNA"/>
</dbReference>
<keyword evidence="6 8" id="KW-1133">Transmembrane helix</keyword>
<reference evidence="9 10" key="1">
    <citation type="submission" date="2017-06" db="EMBL/GenBank/DDBJ databases">
        <authorList>
            <person name="Kim H.J."/>
            <person name="Triplett B.A."/>
        </authorList>
    </citation>
    <scope>NUCLEOTIDE SEQUENCE [LARGE SCALE GENOMIC DNA]</scope>
    <source>
        <strain evidence="9 10">DSM 19307</strain>
    </source>
</reference>
<gene>
    <name evidence="9" type="ORF">SAMN05421640_3434</name>
</gene>
<feature type="transmembrane region" description="Helical" evidence="8">
    <location>
        <begin position="319"/>
        <end position="338"/>
    </location>
</feature>
<dbReference type="InterPro" id="IPR036259">
    <property type="entry name" value="MFS_trans_sf"/>
</dbReference>
<keyword evidence="4" id="KW-1003">Cell membrane</keyword>
<evidence type="ECO:0000256" key="4">
    <source>
        <dbReference type="ARBA" id="ARBA00022475"/>
    </source>
</evidence>
<dbReference type="RefSeq" id="WP_221406756.1">
    <property type="nucleotide sequence ID" value="NZ_FZPD01000006.1"/>
</dbReference>
<proteinExistence type="inferred from homology"/>
<sequence>MSEKMILDMVPFRQKMAYGTGNLVLNLLPAALNIFMFFLVTAFGMDPLMAGLLGGLPRLFDAITDPIMGFISDNTKSKWGRRRPYIVIGAILSGIIFALLWQLNVANSQDYNFWYFLIFSLIFTLGNTMYATPFVGLGYEMTTDYNERTRLMAFAQTMGQIAWMVVPWFWVLVADPDLFATQDEGVRKMAMIVGGACILLGILPGLFCKGLDASEMKNRAELNFANIFKNLARLWKSIKEISNNGPFLRLCGATFLVFNGFQLIAGFAYFIIVFHMFNGDYGLTGTWPAWFATMSAVATAFLVIPIISYISDKFGKRNAFIIATIISIVGYSLKWWGFNPDNPWYIFMPIPLMSFGIGGLFTLMMSMTADVCDLDELRNGMPRKEGTFGAIYWLMVKIGQALALILAGLVLKIVGFESGAATQTVEAMTKLRLADIIIPAVTAAIAIWVMWGYDLTEERVEEIKSQLIARRGDIHE</sequence>
<evidence type="ECO:0000313" key="9">
    <source>
        <dbReference type="EMBL" id="SNT34644.1"/>
    </source>
</evidence>
<feature type="transmembrane region" description="Helical" evidence="8">
    <location>
        <begin position="390"/>
        <end position="416"/>
    </location>
</feature>
<feature type="transmembrane region" description="Helical" evidence="8">
    <location>
        <begin position="21"/>
        <end position="43"/>
    </location>
</feature>
<feature type="transmembrane region" description="Helical" evidence="8">
    <location>
        <begin position="151"/>
        <end position="170"/>
    </location>
</feature>
<dbReference type="SUPFAM" id="SSF103473">
    <property type="entry name" value="MFS general substrate transporter"/>
    <property type="match status" value="1"/>
</dbReference>
<dbReference type="Gene3D" id="1.20.1250.20">
    <property type="entry name" value="MFS general substrate transporter like domains"/>
    <property type="match status" value="2"/>
</dbReference>
<evidence type="ECO:0000256" key="3">
    <source>
        <dbReference type="ARBA" id="ARBA00022448"/>
    </source>
</evidence>
<evidence type="ECO:0000256" key="8">
    <source>
        <dbReference type="SAM" id="Phobius"/>
    </source>
</evidence>
<evidence type="ECO:0000256" key="6">
    <source>
        <dbReference type="ARBA" id="ARBA00022989"/>
    </source>
</evidence>
<dbReference type="PANTHER" id="PTHR11328:SF24">
    <property type="entry name" value="MAJOR FACILITATOR SUPERFAMILY (MFS) PROFILE DOMAIN-CONTAINING PROTEIN"/>
    <property type="match status" value="1"/>
</dbReference>
<feature type="transmembrane region" description="Helical" evidence="8">
    <location>
        <begin position="344"/>
        <end position="369"/>
    </location>
</feature>
<feature type="transmembrane region" description="Helical" evidence="8">
    <location>
        <begin position="190"/>
        <end position="208"/>
    </location>
</feature>
<accession>A0A239LYC4</accession>
<keyword evidence="3" id="KW-0813">Transport</keyword>
<feature type="transmembrane region" description="Helical" evidence="8">
    <location>
        <begin position="49"/>
        <end position="71"/>
    </location>
</feature>
<feature type="transmembrane region" description="Helical" evidence="8">
    <location>
        <begin position="247"/>
        <end position="277"/>
    </location>
</feature>
<organism evidence="9 10">
    <name type="scientific">Ekhidna lutea</name>
    <dbReference type="NCBI Taxonomy" id="447679"/>
    <lineage>
        <taxon>Bacteria</taxon>
        <taxon>Pseudomonadati</taxon>
        <taxon>Bacteroidota</taxon>
        <taxon>Cytophagia</taxon>
        <taxon>Cytophagales</taxon>
        <taxon>Reichenbachiellaceae</taxon>
        <taxon>Ekhidna</taxon>
    </lineage>
</organism>
<dbReference type="InterPro" id="IPR018043">
    <property type="entry name" value="Na/Gal_symport_CS"/>
</dbReference>
<dbReference type="PROSITE" id="PS00872">
    <property type="entry name" value="NA_GALACTOSIDE_SYMP"/>
    <property type="match status" value="1"/>
</dbReference>
<evidence type="ECO:0000256" key="1">
    <source>
        <dbReference type="ARBA" id="ARBA00004651"/>
    </source>
</evidence>
<dbReference type="AlphaFoldDB" id="A0A239LYC4"/>
<dbReference type="GO" id="GO:0005886">
    <property type="term" value="C:plasma membrane"/>
    <property type="evidence" value="ECO:0007669"/>
    <property type="project" value="UniProtKB-SubCell"/>
</dbReference>
<comment type="similarity">
    <text evidence="2">Belongs to the sodium:galactoside symporter (TC 2.A.2) family.</text>
</comment>
<feature type="transmembrane region" description="Helical" evidence="8">
    <location>
        <begin position="436"/>
        <end position="455"/>
    </location>
</feature>
<keyword evidence="10" id="KW-1185">Reference proteome</keyword>
<name>A0A239LYC4_EKHLU</name>
<evidence type="ECO:0000313" key="10">
    <source>
        <dbReference type="Proteomes" id="UP000198393"/>
    </source>
</evidence>
<evidence type="ECO:0000256" key="5">
    <source>
        <dbReference type="ARBA" id="ARBA00022692"/>
    </source>
</evidence>
<feature type="transmembrane region" description="Helical" evidence="8">
    <location>
        <begin position="113"/>
        <end position="139"/>
    </location>
</feature>
<protein>
    <submittedName>
        <fullName evidence="9">Glycoside/pentoside/hexuronide:cation symporter, GPH family</fullName>
    </submittedName>
</protein>